<protein>
    <recommendedName>
        <fullName evidence="5">EF-hand domain-containing protein</fullName>
    </recommendedName>
</protein>
<evidence type="ECO:0008006" key="5">
    <source>
        <dbReference type="Google" id="ProtNLM"/>
    </source>
</evidence>
<dbReference type="EMBL" id="CT867991">
    <property type="protein sequence ID" value="CAK57385.1"/>
    <property type="molecule type" value="Genomic_DNA"/>
</dbReference>
<feature type="compositionally biased region" description="Acidic residues" evidence="2">
    <location>
        <begin position="672"/>
        <end position="682"/>
    </location>
</feature>
<feature type="coiled-coil region" evidence="1">
    <location>
        <begin position="186"/>
        <end position="277"/>
    </location>
</feature>
<dbReference type="AlphaFoldDB" id="A0BFR8"/>
<evidence type="ECO:0000256" key="1">
    <source>
        <dbReference type="SAM" id="Coils"/>
    </source>
</evidence>
<feature type="compositionally biased region" description="Polar residues" evidence="2">
    <location>
        <begin position="701"/>
        <end position="730"/>
    </location>
</feature>
<evidence type="ECO:0000256" key="2">
    <source>
        <dbReference type="SAM" id="MobiDB-lite"/>
    </source>
</evidence>
<feature type="coiled-coil region" evidence="1">
    <location>
        <begin position="54"/>
        <end position="146"/>
    </location>
</feature>
<sequence>MNQRPIRPSSAQQNVSHMSDKNASFLKKQESQIMSSPYKQGNQLNVSQYRVKESEKLLEDNQQLKVQLNQFKDENIKLRTRNTNLEKDLQKCQKIIEEVEATGNMKRFYAKPSTDNQMILSLKSQVKELRQMLDQREQEMVQLKKSVKFTRLTEMEIERKHFQDETLRMKQIIEELIQQNLYAQQKEKDQQKLQDMVQQRDNLIQQMQQDIEQLEIENKNLQSQQQQLIIGYQDLDQEYVKLDQSIQAKLKSKDKQINELKNNLKRMQDQVDREKKIIQPTTTTTTKANHPALQTHNKQQKRIQSAKPSLQVTKPIQQEEIQDLIQEIKYKLIALQKNSHQIDNLLFSESSQQTTISQLTDKLINDPFYLERMDAQNLARFLVESPQQKYPYTMNMQISQDNGLIRGLFFKTIGYWACYDQVETKVIEASLAKVFFGTYSQFEKQMSKKTFTKTEFINQISKILQGKQIRELELTYLLSKIIIKSKHLNTLKGDYFIEYLKQLQQVRAEDDITVEDLQQYYDNKEQHIQVILSAEKGFFYFKQQRSKQEQMIALLETKEEKLTDQEGLNDGTPQKSVQQYLIKGGLVRSHSDPDPLQMKLIEQEEEEGEEEEQYNEQKQNEGQYEQYDQYDQYNETEYENDFQPDLNDAQIEDEYGIQEEEDDEYNINVDGVFEEDNDDENDQWEKVENHKGNFPVRQDRQIPNSRPTSSYINKANRSNSDIKASLQSELHPTKEVNEEEYQEDQFEDEN</sequence>
<feature type="compositionally biased region" description="Acidic residues" evidence="2">
    <location>
        <begin position="604"/>
        <end position="614"/>
    </location>
</feature>
<dbReference type="Proteomes" id="UP000000600">
    <property type="component" value="Unassembled WGS sequence"/>
</dbReference>
<dbReference type="KEGG" id="ptm:GSPATT00028420001"/>
<dbReference type="InParanoid" id="A0BFR8"/>
<feature type="region of interest" description="Disordered" evidence="2">
    <location>
        <begin position="604"/>
        <end position="624"/>
    </location>
</feature>
<evidence type="ECO:0000313" key="3">
    <source>
        <dbReference type="EMBL" id="CAK57385.1"/>
    </source>
</evidence>
<reference evidence="3 4" key="1">
    <citation type="journal article" date="2006" name="Nature">
        <title>Global trends of whole-genome duplications revealed by the ciliate Paramecium tetraurelia.</title>
        <authorList>
            <consortium name="Genoscope"/>
            <person name="Aury J.-M."/>
            <person name="Jaillon O."/>
            <person name="Duret L."/>
            <person name="Noel B."/>
            <person name="Jubin C."/>
            <person name="Porcel B.M."/>
            <person name="Segurens B."/>
            <person name="Daubin V."/>
            <person name="Anthouard V."/>
            <person name="Aiach N."/>
            <person name="Arnaiz O."/>
            <person name="Billaut A."/>
            <person name="Beisson J."/>
            <person name="Blanc I."/>
            <person name="Bouhouche K."/>
            <person name="Camara F."/>
            <person name="Duharcourt S."/>
            <person name="Guigo R."/>
            <person name="Gogendeau D."/>
            <person name="Katinka M."/>
            <person name="Keller A.-M."/>
            <person name="Kissmehl R."/>
            <person name="Klotz C."/>
            <person name="Koll F."/>
            <person name="Le Moue A."/>
            <person name="Lepere C."/>
            <person name="Malinsky S."/>
            <person name="Nowacki M."/>
            <person name="Nowak J.K."/>
            <person name="Plattner H."/>
            <person name="Poulain J."/>
            <person name="Ruiz F."/>
            <person name="Serrano V."/>
            <person name="Zagulski M."/>
            <person name="Dessen P."/>
            <person name="Betermier M."/>
            <person name="Weissenbach J."/>
            <person name="Scarpelli C."/>
            <person name="Schachter V."/>
            <person name="Sperling L."/>
            <person name="Meyer E."/>
            <person name="Cohen J."/>
            <person name="Wincker P."/>
        </authorList>
    </citation>
    <scope>NUCLEOTIDE SEQUENCE [LARGE SCALE GENOMIC DNA]</scope>
    <source>
        <strain evidence="3 4">Stock d4-2</strain>
    </source>
</reference>
<gene>
    <name evidence="3" type="ORF">GSPATT00028420001</name>
</gene>
<keyword evidence="4" id="KW-1185">Reference proteome</keyword>
<dbReference type="HOGENOM" id="CLU_371100_0_0_1"/>
<dbReference type="RefSeq" id="XP_001424783.1">
    <property type="nucleotide sequence ID" value="XM_001424746.1"/>
</dbReference>
<proteinExistence type="predicted"/>
<name>A0BFR8_PARTE</name>
<feature type="compositionally biased region" description="Acidic residues" evidence="2">
    <location>
        <begin position="653"/>
        <end position="665"/>
    </location>
</feature>
<keyword evidence="1" id="KW-0175">Coiled coil</keyword>
<organism evidence="3 4">
    <name type="scientific">Paramecium tetraurelia</name>
    <dbReference type="NCBI Taxonomy" id="5888"/>
    <lineage>
        <taxon>Eukaryota</taxon>
        <taxon>Sar</taxon>
        <taxon>Alveolata</taxon>
        <taxon>Ciliophora</taxon>
        <taxon>Intramacronucleata</taxon>
        <taxon>Oligohymenophorea</taxon>
        <taxon>Peniculida</taxon>
        <taxon>Parameciidae</taxon>
        <taxon>Paramecium</taxon>
    </lineage>
</organism>
<evidence type="ECO:0000313" key="4">
    <source>
        <dbReference type="Proteomes" id="UP000000600"/>
    </source>
</evidence>
<feature type="compositionally biased region" description="Acidic residues" evidence="2">
    <location>
        <begin position="737"/>
        <end position="750"/>
    </location>
</feature>
<accession>A0BFR8</accession>
<dbReference type="GeneID" id="5010567"/>
<dbReference type="OrthoDB" id="304280at2759"/>
<feature type="region of interest" description="Disordered" evidence="2">
    <location>
        <begin position="653"/>
        <end position="750"/>
    </location>
</feature>
<dbReference type="OMA" id="WEKVENH"/>